<dbReference type="InterPro" id="IPR050987">
    <property type="entry name" value="AtrR-like"/>
</dbReference>
<reference evidence="4 5" key="1">
    <citation type="journal article" date="2018" name="IMA Fungus">
        <title>IMA Genome-F 9: Draft genome sequence of Annulohypoxylon stygium, Aspergillus mulundensis, Berkeleyomyces basicola (syn. Thielaviopsis basicola), Ceratocystis smalleyi, two Cercospora beticola strains, Coleophoma cylindrospora, Fusarium fracticaudum, Phialophora cf. hyalina, and Morchella septimelata.</title>
        <authorList>
            <person name="Wingfield B.D."/>
            <person name="Bills G.F."/>
            <person name="Dong Y."/>
            <person name="Huang W."/>
            <person name="Nel W.J."/>
            <person name="Swalarsk-Parry B.S."/>
            <person name="Vaghefi N."/>
            <person name="Wilken P.M."/>
            <person name="An Z."/>
            <person name="de Beer Z.W."/>
            <person name="De Vos L."/>
            <person name="Chen L."/>
            <person name="Duong T.A."/>
            <person name="Gao Y."/>
            <person name="Hammerbacher A."/>
            <person name="Kikkert J.R."/>
            <person name="Li Y."/>
            <person name="Li H."/>
            <person name="Li K."/>
            <person name="Li Q."/>
            <person name="Liu X."/>
            <person name="Ma X."/>
            <person name="Naidoo K."/>
            <person name="Pethybridge S.J."/>
            <person name="Sun J."/>
            <person name="Steenkamp E.T."/>
            <person name="van der Nest M.A."/>
            <person name="van Wyk S."/>
            <person name="Wingfield M.J."/>
            <person name="Xiong C."/>
            <person name="Yue Q."/>
            <person name="Zhang X."/>
        </authorList>
    </citation>
    <scope>NUCLEOTIDE SEQUENCE [LARGE SCALE GENOMIC DNA]</scope>
    <source>
        <strain evidence="4 5">BP6252</strain>
    </source>
</reference>
<accession>A0A3D8R1G1</accession>
<comment type="caution">
    <text evidence="4">The sequence shown here is derived from an EMBL/GenBank/DDBJ whole genome shotgun (WGS) entry which is preliminary data.</text>
</comment>
<name>A0A3D8R1G1_9HELO</name>
<dbReference type="SMART" id="SM00906">
    <property type="entry name" value="Fungal_trans"/>
    <property type="match status" value="1"/>
</dbReference>
<dbReference type="GO" id="GO:0008270">
    <property type="term" value="F:zinc ion binding"/>
    <property type="evidence" value="ECO:0007669"/>
    <property type="project" value="InterPro"/>
</dbReference>
<dbReference type="EMBL" id="PDLM01000010">
    <property type="protein sequence ID" value="RDW67664.1"/>
    <property type="molecule type" value="Genomic_DNA"/>
</dbReference>
<dbReference type="GO" id="GO:0003677">
    <property type="term" value="F:DNA binding"/>
    <property type="evidence" value="ECO:0007669"/>
    <property type="project" value="InterPro"/>
</dbReference>
<evidence type="ECO:0000313" key="5">
    <source>
        <dbReference type="Proteomes" id="UP000256645"/>
    </source>
</evidence>
<keyword evidence="5" id="KW-1185">Reference proteome</keyword>
<dbReference type="PANTHER" id="PTHR46910">
    <property type="entry name" value="TRANSCRIPTION FACTOR PDR1"/>
    <property type="match status" value="1"/>
</dbReference>
<dbReference type="GO" id="GO:0006351">
    <property type="term" value="P:DNA-templated transcription"/>
    <property type="evidence" value="ECO:0007669"/>
    <property type="project" value="InterPro"/>
</dbReference>
<dbReference type="STRING" id="1849047.A0A3D8R1G1"/>
<feature type="region of interest" description="Disordered" evidence="2">
    <location>
        <begin position="57"/>
        <end position="80"/>
    </location>
</feature>
<feature type="domain" description="Xylanolytic transcriptional activator regulatory" evidence="3">
    <location>
        <begin position="283"/>
        <end position="356"/>
    </location>
</feature>
<dbReference type="CDD" id="cd12148">
    <property type="entry name" value="fungal_TF_MHR"/>
    <property type="match status" value="1"/>
</dbReference>
<keyword evidence="1" id="KW-0539">Nucleus</keyword>
<dbReference type="InterPro" id="IPR007219">
    <property type="entry name" value="XnlR_reg_dom"/>
</dbReference>
<evidence type="ECO:0000256" key="1">
    <source>
        <dbReference type="ARBA" id="ARBA00023242"/>
    </source>
</evidence>
<evidence type="ECO:0000256" key="2">
    <source>
        <dbReference type="SAM" id="MobiDB-lite"/>
    </source>
</evidence>
<evidence type="ECO:0000313" key="4">
    <source>
        <dbReference type="EMBL" id="RDW67664.1"/>
    </source>
</evidence>
<dbReference type="OrthoDB" id="3266505at2759"/>
<dbReference type="GO" id="GO:0003700">
    <property type="term" value="F:DNA-binding transcription factor activity"/>
    <property type="evidence" value="ECO:0007669"/>
    <property type="project" value="InterPro"/>
</dbReference>
<organism evidence="4 5">
    <name type="scientific">Coleophoma cylindrospora</name>
    <dbReference type="NCBI Taxonomy" id="1849047"/>
    <lineage>
        <taxon>Eukaryota</taxon>
        <taxon>Fungi</taxon>
        <taxon>Dikarya</taxon>
        <taxon>Ascomycota</taxon>
        <taxon>Pezizomycotina</taxon>
        <taxon>Leotiomycetes</taxon>
        <taxon>Helotiales</taxon>
        <taxon>Dermateaceae</taxon>
        <taxon>Coleophoma</taxon>
    </lineage>
</organism>
<protein>
    <recommendedName>
        <fullName evidence="3">Xylanolytic transcriptional activator regulatory domain-containing protein</fullName>
    </recommendedName>
</protein>
<dbReference type="PANTHER" id="PTHR46910:SF32">
    <property type="entry name" value="TRANSCRIPTION FACTOR DOMAIN-CONTAINING PROTEIN-RELATED"/>
    <property type="match status" value="1"/>
</dbReference>
<gene>
    <name evidence="4" type="ORF">BP6252_09060</name>
</gene>
<dbReference type="Pfam" id="PF04082">
    <property type="entry name" value="Fungal_trans"/>
    <property type="match status" value="1"/>
</dbReference>
<evidence type="ECO:0000259" key="3">
    <source>
        <dbReference type="SMART" id="SM00906"/>
    </source>
</evidence>
<dbReference type="Proteomes" id="UP000256645">
    <property type="component" value="Unassembled WGS sequence"/>
</dbReference>
<dbReference type="AlphaFoldDB" id="A0A3D8R1G1"/>
<proteinExistence type="predicted"/>
<sequence length="404" mass="44999">MDLVITRQAYSPVLSEQAPRRSGIEPVIQRALNVGSINGDNVPLPQAEPNFPTPRIESETLDSTMSPVLSRPTENEHARDEFSCNPLVREESSHLKAPNGRHIGFIFLGPTSTWSFCRRVLAMATDRLPQIDSPEDPYNMDGTAVTFRWTRISADKDPDISDLPSFDYALYLFNAVKFYLGQLFNIIDEESFMQGLNEFYEDAATKSRLSRTWYCQYLLVLAFGKAFVVTPETPSSPAGSKYAARAMGMLPDLTDIRDEPLLAIEVLCLAALYFESIDMRVAAYQHIGQALRICFVEGIHREVSEGAVGSKVSQRCSTVWWTVYILDREFSALLGTPSSVQDEDITTALPSERDNSLRAAATTLQIQLARLTSRILTMYGSRNSAIGDVYPTEAAQPDRRTGVS</sequence>